<accession>A0A7U2MT38</accession>
<name>A0A7U2MT38_ASPFN</name>
<dbReference type="EMBL" id="CP044618">
    <property type="protein sequence ID" value="QRD89387.1"/>
    <property type="molecule type" value="Genomic_DNA"/>
</dbReference>
<gene>
    <name evidence="1" type="ORF">F9C07_2105807</name>
</gene>
<evidence type="ECO:0000313" key="2">
    <source>
        <dbReference type="Proteomes" id="UP000596276"/>
    </source>
</evidence>
<dbReference type="OrthoDB" id="4358740at2759"/>
<sequence>MRNDSRILFLAIEVWSERTFLVIEINRRDYDFNTAHKCKTIVPVYVLRQHGESRRWTLVRWPQLDETLMAQIADPHNVNGFDVATPFLENHNSRIFHANPREFHVSKGTT</sequence>
<dbReference type="Proteomes" id="UP000596276">
    <property type="component" value="Chromosome 4"/>
</dbReference>
<reference evidence="2" key="1">
    <citation type="journal article" date="2021" name="G3 (Bethesda)">
        <title>Chromosome assembled and annotated genome sequence of Aspergillus flavus NRRL 3357.</title>
        <authorList>
            <person name="Skerker J.M."/>
            <person name="Pianalto K.M."/>
            <person name="Mondo S.J."/>
            <person name="Yang K."/>
            <person name="Arkin A.P."/>
            <person name="Keller N.P."/>
            <person name="Grigoriev I.V."/>
            <person name="Louise Glass N.L."/>
        </authorList>
    </citation>
    <scope>NUCLEOTIDE SEQUENCE [LARGE SCALE GENOMIC DNA]</scope>
    <source>
        <strain evidence="2">ATCC 200026 / FGSC A1120 / IAM 13836 / NRRL 3357 / JCM 12722 / SRRC 167</strain>
    </source>
</reference>
<proteinExistence type="predicted"/>
<keyword evidence="2" id="KW-1185">Reference proteome</keyword>
<evidence type="ECO:0000313" key="1">
    <source>
        <dbReference type="EMBL" id="QRD89387.1"/>
    </source>
</evidence>
<organism evidence="1 2">
    <name type="scientific">Aspergillus flavus (strain ATCC 200026 / FGSC A1120 / IAM 13836 / NRRL 3357 / JCM 12722 / SRRC 167)</name>
    <dbReference type="NCBI Taxonomy" id="332952"/>
    <lineage>
        <taxon>Eukaryota</taxon>
        <taxon>Fungi</taxon>
        <taxon>Dikarya</taxon>
        <taxon>Ascomycota</taxon>
        <taxon>Pezizomycotina</taxon>
        <taxon>Eurotiomycetes</taxon>
        <taxon>Eurotiomycetidae</taxon>
        <taxon>Eurotiales</taxon>
        <taxon>Aspergillaceae</taxon>
        <taxon>Aspergillus</taxon>
        <taxon>Aspergillus subgen. Circumdati</taxon>
    </lineage>
</organism>
<dbReference type="VEuPathDB" id="FungiDB:F9C07_2105807"/>
<dbReference type="AlphaFoldDB" id="A0A7U2MT38"/>
<protein>
    <submittedName>
        <fullName evidence="1">Uncharacterized protein</fullName>
    </submittedName>
</protein>